<evidence type="ECO:0000313" key="9">
    <source>
        <dbReference type="EMBL" id="SMC36795.1"/>
    </source>
</evidence>
<dbReference type="AlphaFoldDB" id="A0A1W1YKS5"/>
<evidence type="ECO:0000259" key="8">
    <source>
        <dbReference type="Pfam" id="PF04613"/>
    </source>
</evidence>
<reference evidence="9 10" key="1">
    <citation type="submission" date="2017-04" db="EMBL/GenBank/DDBJ databases">
        <authorList>
            <person name="Afonso C.L."/>
            <person name="Miller P.J."/>
            <person name="Scott M.A."/>
            <person name="Spackman E."/>
            <person name="Goraichik I."/>
            <person name="Dimitrov K.M."/>
            <person name="Suarez D.L."/>
            <person name="Swayne D.E."/>
        </authorList>
    </citation>
    <scope>NUCLEOTIDE SEQUENCE [LARGE SCALE GENOMIC DNA]</scope>
    <source>
        <strain evidence="9 10">CGMCC 1.10972</strain>
    </source>
</reference>
<dbReference type="InterPro" id="IPR007691">
    <property type="entry name" value="LpxD"/>
</dbReference>
<comment type="catalytic activity">
    <reaction evidence="7">
        <text>a UDP-3-O-[(3R)-3-hydroxyacyl]-alpha-D-glucosamine + a (3R)-hydroxyacyl-[ACP] = a UDP-2-N,3-O-bis[(3R)-3-hydroxyacyl]-alpha-D-glucosamine + holo-[ACP] + H(+)</text>
        <dbReference type="Rhea" id="RHEA:53836"/>
        <dbReference type="Rhea" id="RHEA-COMP:9685"/>
        <dbReference type="Rhea" id="RHEA-COMP:9945"/>
        <dbReference type="ChEBI" id="CHEBI:15378"/>
        <dbReference type="ChEBI" id="CHEBI:64479"/>
        <dbReference type="ChEBI" id="CHEBI:78827"/>
        <dbReference type="ChEBI" id="CHEBI:137740"/>
        <dbReference type="ChEBI" id="CHEBI:137748"/>
        <dbReference type="EC" id="2.3.1.191"/>
    </reaction>
</comment>
<gene>
    <name evidence="7" type="primary">lpxD</name>
    <name evidence="9" type="ORF">SAMN06297251_101425</name>
</gene>
<keyword evidence="1 7" id="KW-0444">Lipid biosynthesis</keyword>
<dbReference type="GO" id="GO:0016020">
    <property type="term" value="C:membrane"/>
    <property type="evidence" value="ECO:0007669"/>
    <property type="project" value="GOC"/>
</dbReference>
<dbReference type="GO" id="GO:0009245">
    <property type="term" value="P:lipid A biosynthetic process"/>
    <property type="evidence" value="ECO:0007669"/>
    <property type="project" value="UniProtKB-UniRule"/>
</dbReference>
<keyword evidence="2 7" id="KW-0441">Lipid A biosynthesis</keyword>
<evidence type="ECO:0000313" key="10">
    <source>
        <dbReference type="Proteomes" id="UP000192656"/>
    </source>
</evidence>
<evidence type="ECO:0000256" key="5">
    <source>
        <dbReference type="ARBA" id="ARBA00023098"/>
    </source>
</evidence>
<dbReference type="EC" id="2.3.1.191" evidence="7"/>
<feature type="domain" description="UDP-3-O-[3-hydroxymyristoyl] glucosamine N-acyltransferase non-repeat region" evidence="8">
    <location>
        <begin position="35"/>
        <end position="101"/>
    </location>
</feature>
<dbReference type="HAMAP" id="MF_00523">
    <property type="entry name" value="LpxD"/>
    <property type="match status" value="1"/>
</dbReference>
<dbReference type="InterPro" id="IPR020573">
    <property type="entry name" value="UDP_GlcNAc_AcTrfase_non-rep"/>
</dbReference>
<keyword evidence="6 7" id="KW-0012">Acyltransferase</keyword>
<evidence type="ECO:0000256" key="3">
    <source>
        <dbReference type="ARBA" id="ARBA00022679"/>
    </source>
</evidence>
<dbReference type="PROSITE" id="PS00101">
    <property type="entry name" value="HEXAPEP_TRANSFERASES"/>
    <property type="match status" value="1"/>
</dbReference>
<comment type="pathway">
    <text evidence="7">Bacterial outer membrane biogenesis; LPS lipid A biosynthesis.</text>
</comment>
<proteinExistence type="inferred from homology"/>
<dbReference type="InterPro" id="IPR011004">
    <property type="entry name" value="Trimer_LpxA-like_sf"/>
</dbReference>
<dbReference type="PANTHER" id="PTHR43378">
    <property type="entry name" value="UDP-3-O-ACYLGLUCOSAMINE N-ACYLTRANSFERASE"/>
    <property type="match status" value="1"/>
</dbReference>
<dbReference type="STRING" id="937218.SAMN06297251_101425"/>
<dbReference type="PANTHER" id="PTHR43378:SF2">
    <property type="entry name" value="UDP-3-O-ACYLGLUCOSAMINE N-ACYLTRANSFERASE 1, MITOCHONDRIAL-RELATED"/>
    <property type="match status" value="1"/>
</dbReference>
<organism evidence="9 10">
    <name type="scientific">Fulvimarina manganoxydans</name>
    <dbReference type="NCBI Taxonomy" id="937218"/>
    <lineage>
        <taxon>Bacteria</taxon>
        <taxon>Pseudomonadati</taxon>
        <taxon>Pseudomonadota</taxon>
        <taxon>Alphaproteobacteria</taxon>
        <taxon>Hyphomicrobiales</taxon>
        <taxon>Aurantimonadaceae</taxon>
        <taxon>Fulvimarina</taxon>
    </lineage>
</organism>
<keyword evidence="3 7" id="KW-0808">Transferase</keyword>
<evidence type="ECO:0000256" key="1">
    <source>
        <dbReference type="ARBA" id="ARBA00022516"/>
    </source>
</evidence>
<feature type="active site" description="Proton acceptor" evidence="7">
    <location>
        <position position="259"/>
    </location>
</feature>
<dbReference type="GO" id="GO:0103118">
    <property type="term" value="F:UDP-3-O-[(3R)-3-hydroxyacyl]-glucosamine N-acyltransferase activity"/>
    <property type="evidence" value="ECO:0007669"/>
    <property type="project" value="UniProtKB-EC"/>
</dbReference>
<comment type="similarity">
    <text evidence="7">Belongs to the transferase hexapeptide repeat family. LpxD subfamily.</text>
</comment>
<dbReference type="EMBL" id="FWXR01000001">
    <property type="protein sequence ID" value="SMC36795.1"/>
    <property type="molecule type" value="Genomic_DNA"/>
</dbReference>
<keyword evidence="10" id="KW-1185">Reference proteome</keyword>
<name>A0A1W1YKS5_9HYPH</name>
<comment type="subunit">
    <text evidence="7">Homotrimer.</text>
</comment>
<dbReference type="OrthoDB" id="9784739at2"/>
<dbReference type="Proteomes" id="UP000192656">
    <property type="component" value="Unassembled WGS sequence"/>
</dbReference>
<dbReference type="NCBIfam" id="TIGR01853">
    <property type="entry name" value="lipid_A_lpxD"/>
    <property type="match status" value="1"/>
</dbReference>
<dbReference type="CDD" id="cd03352">
    <property type="entry name" value="LbH_LpxD"/>
    <property type="match status" value="1"/>
</dbReference>
<comment type="function">
    <text evidence="7">Catalyzes the N-acylation of UDP-3-O-acylglucosamine using 3-hydroxyacyl-ACP as the acyl donor. Is involved in the biosynthesis of lipid A, a phosphorylated glycolipid that anchors the lipopolysaccharide to the outer membrane of the cell.</text>
</comment>
<evidence type="ECO:0000256" key="2">
    <source>
        <dbReference type="ARBA" id="ARBA00022556"/>
    </source>
</evidence>
<dbReference type="NCBIfam" id="NF002060">
    <property type="entry name" value="PRK00892.1"/>
    <property type="match status" value="1"/>
</dbReference>
<dbReference type="GO" id="GO:0016410">
    <property type="term" value="F:N-acyltransferase activity"/>
    <property type="evidence" value="ECO:0007669"/>
    <property type="project" value="InterPro"/>
</dbReference>
<keyword evidence="5 7" id="KW-0443">Lipid metabolism</keyword>
<sequence>MPPAVFFPRGAGLAVGEIAELTQAEIREGSDDACRIDGIASLSEANRTDIAMFDNVRYEADLDTTHAGCILLSRRYATRSVPQRVAAVLVAPDAGKAFAAIGRTLFPAALAPEAVAGTDTISVKAHIDETAHLEDGVVVEPFAVIGPNVAIGRGTIVGAGAQIAAGCRIGRDCRIGAGVSLSHSLLGNRVILHPGVKAGQDGFGYVVGPKGLEKTVQIGRVVIQDDVEIGANSTIDRGAVRDTIIGEGTKIDNQVQIGHNVVIGRSCVIVSQVGISGSATIEDGVMIGGQSGVNGHVTIGAGAQIAAVSSVNGDVPARARWGGVPAKPVRDWFREVTLLAELAKKRRSSGRNDE</sequence>
<evidence type="ECO:0000256" key="7">
    <source>
        <dbReference type="HAMAP-Rule" id="MF_00523"/>
    </source>
</evidence>
<dbReference type="Pfam" id="PF14602">
    <property type="entry name" value="Hexapep_2"/>
    <property type="match status" value="1"/>
</dbReference>
<evidence type="ECO:0000256" key="4">
    <source>
        <dbReference type="ARBA" id="ARBA00022737"/>
    </source>
</evidence>
<dbReference type="Gene3D" id="3.40.1390.10">
    <property type="entry name" value="MurE/MurF, N-terminal domain"/>
    <property type="match status" value="1"/>
</dbReference>
<dbReference type="UniPathway" id="UPA00973"/>
<dbReference type="Pfam" id="PF00132">
    <property type="entry name" value="Hexapep"/>
    <property type="match status" value="2"/>
</dbReference>
<dbReference type="InterPro" id="IPR018357">
    <property type="entry name" value="Hexapep_transf_CS"/>
</dbReference>
<dbReference type="RefSeq" id="WP_084408292.1">
    <property type="nucleotide sequence ID" value="NZ_FWXR01000001.1"/>
</dbReference>
<evidence type="ECO:0000256" key="6">
    <source>
        <dbReference type="ARBA" id="ARBA00023315"/>
    </source>
</evidence>
<dbReference type="InterPro" id="IPR001451">
    <property type="entry name" value="Hexapep"/>
</dbReference>
<dbReference type="SUPFAM" id="SSF51161">
    <property type="entry name" value="Trimeric LpxA-like enzymes"/>
    <property type="match status" value="1"/>
</dbReference>
<keyword evidence="4 7" id="KW-0677">Repeat</keyword>
<dbReference type="Pfam" id="PF04613">
    <property type="entry name" value="LpxD"/>
    <property type="match status" value="1"/>
</dbReference>
<protein>
    <recommendedName>
        <fullName evidence="7">UDP-3-O-acylglucosamine N-acyltransferase</fullName>
        <ecNumber evidence="7">2.3.1.191</ecNumber>
    </recommendedName>
</protein>
<accession>A0A1W1YKS5</accession>
<dbReference type="Gene3D" id="2.160.10.10">
    <property type="entry name" value="Hexapeptide repeat proteins"/>
    <property type="match status" value="1"/>
</dbReference>